<comment type="caution">
    <text evidence="2">The sequence shown here is derived from an EMBL/GenBank/DDBJ whole genome shotgun (WGS) entry which is preliminary data.</text>
</comment>
<dbReference type="AlphaFoldDB" id="A0A4Y2IG91"/>
<reference evidence="2 3" key="1">
    <citation type="journal article" date="2019" name="Sci. Rep.">
        <title>Orb-weaving spider Araneus ventricosus genome elucidates the spidroin gene catalogue.</title>
        <authorList>
            <person name="Kono N."/>
            <person name="Nakamura H."/>
            <person name="Ohtoshi R."/>
            <person name="Moran D.A.P."/>
            <person name="Shinohara A."/>
            <person name="Yoshida Y."/>
            <person name="Fujiwara M."/>
            <person name="Mori M."/>
            <person name="Tomita M."/>
            <person name="Arakawa K."/>
        </authorList>
    </citation>
    <scope>NUCLEOTIDE SEQUENCE [LARGE SCALE GENOMIC DNA]</scope>
</reference>
<evidence type="ECO:0000313" key="3">
    <source>
        <dbReference type="Proteomes" id="UP000499080"/>
    </source>
</evidence>
<accession>A0A4Y2IG91</accession>
<organism evidence="2 3">
    <name type="scientific">Araneus ventricosus</name>
    <name type="common">Orbweaver spider</name>
    <name type="synonym">Epeira ventricosa</name>
    <dbReference type="NCBI Taxonomy" id="182803"/>
    <lineage>
        <taxon>Eukaryota</taxon>
        <taxon>Metazoa</taxon>
        <taxon>Ecdysozoa</taxon>
        <taxon>Arthropoda</taxon>
        <taxon>Chelicerata</taxon>
        <taxon>Arachnida</taxon>
        <taxon>Araneae</taxon>
        <taxon>Araneomorphae</taxon>
        <taxon>Entelegynae</taxon>
        <taxon>Araneoidea</taxon>
        <taxon>Araneidae</taxon>
        <taxon>Araneus</taxon>
    </lineage>
</organism>
<proteinExistence type="predicted"/>
<name>A0A4Y2IG91_ARAVE</name>
<dbReference type="Proteomes" id="UP000499080">
    <property type="component" value="Unassembled WGS sequence"/>
</dbReference>
<evidence type="ECO:0000256" key="1">
    <source>
        <dbReference type="SAM" id="MobiDB-lite"/>
    </source>
</evidence>
<protein>
    <submittedName>
        <fullName evidence="2">Uncharacterized protein</fullName>
    </submittedName>
</protein>
<feature type="region of interest" description="Disordered" evidence="1">
    <location>
        <begin position="67"/>
        <end position="105"/>
    </location>
</feature>
<keyword evidence="3" id="KW-1185">Reference proteome</keyword>
<dbReference type="EMBL" id="BGPR01002644">
    <property type="protein sequence ID" value="GBM76763.1"/>
    <property type="molecule type" value="Genomic_DNA"/>
</dbReference>
<gene>
    <name evidence="2" type="ORF">AVEN_271789_1</name>
</gene>
<feature type="compositionally biased region" description="Basic and acidic residues" evidence="1">
    <location>
        <begin position="70"/>
        <end position="97"/>
    </location>
</feature>
<evidence type="ECO:0000313" key="2">
    <source>
        <dbReference type="EMBL" id="GBM76763.1"/>
    </source>
</evidence>
<sequence>MIIKKRKYNITKKLHVKIADEKEINQSRNILLYQVRGKSSSIQNINDKNTTKYKKLIEAKRGMKQIKSRIRPEDFSKGHPSKDSKTGHEGSKCRHLSDPSQKTKSHFESFPVVTIAVVPTLNFNFTLLQ</sequence>